<dbReference type="CDD" id="cd10787">
    <property type="entry name" value="LamB_YcsF_like"/>
    <property type="match status" value="1"/>
</dbReference>
<dbReference type="GO" id="GO:0005975">
    <property type="term" value="P:carbohydrate metabolic process"/>
    <property type="evidence" value="ECO:0007669"/>
    <property type="project" value="InterPro"/>
</dbReference>
<protein>
    <recommendedName>
        <fullName evidence="1">5-oxoprolinase subunit A</fullName>
        <shortName evidence="1">5-OPase subunit A</shortName>
        <ecNumber evidence="1">3.5.2.9</ecNumber>
    </recommendedName>
    <alternativeName>
        <fullName evidence="1">5-oxoprolinase (ATP-hydrolyzing) subunit A</fullName>
    </alternativeName>
</protein>
<keyword evidence="1" id="KW-0067">ATP-binding</keyword>
<dbReference type="OrthoDB" id="9773478at2"/>
<dbReference type="PANTHER" id="PTHR30292:SF0">
    <property type="entry name" value="5-OXOPROLINASE SUBUNIT A"/>
    <property type="match status" value="1"/>
</dbReference>
<dbReference type="HAMAP" id="MF_00691">
    <property type="entry name" value="PxpA"/>
    <property type="match status" value="1"/>
</dbReference>
<dbReference type="PATRIC" id="fig|1035195.3.peg.74"/>
<evidence type="ECO:0000256" key="1">
    <source>
        <dbReference type="HAMAP-Rule" id="MF_00691"/>
    </source>
</evidence>
<proteinExistence type="inferred from homology"/>
<dbReference type="STRING" id="1035195.HMPREF9997_00083"/>
<dbReference type="Proteomes" id="UP000010445">
    <property type="component" value="Unassembled WGS sequence"/>
</dbReference>
<reference evidence="2 3" key="1">
    <citation type="submission" date="2012-05" db="EMBL/GenBank/DDBJ databases">
        <authorList>
            <person name="Weinstock G."/>
            <person name="Sodergren E."/>
            <person name="Lobos E.A."/>
            <person name="Fulton L."/>
            <person name="Fulton R."/>
            <person name="Courtney L."/>
            <person name="Fronick C."/>
            <person name="O'Laughlin M."/>
            <person name="Godfrey J."/>
            <person name="Wilson R.M."/>
            <person name="Miner T."/>
            <person name="Farmer C."/>
            <person name="Delehaunty K."/>
            <person name="Cordes M."/>
            <person name="Minx P."/>
            <person name="Tomlinson C."/>
            <person name="Chen J."/>
            <person name="Wollam A."/>
            <person name="Pepin K.H."/>
            <person name="Bhonagiri V."/>
            <person name="Zhang X."/>
            <person name="Suruliraj S."/>
            <person name="Warren W."/>
            <person name="Mitreva M."/>
            <person name="Mardis E.R."/>
            <person name="Wilson R.K."/>
        </authorList>
    </citation>
    <scope>NUCLEOTIDE SEQUENCE [LARGE SCALE GENOMIC DNA]</scope>
    <source>
        <strain evidence="2 3">F0235</strain>
    </source>
</reference>
<keyword evidence="1" id="KW-0547">Nucleotide-binding</keyword>
<dbReference type="InterPro" id="IPR005501">
    <property type="entry name" value="LamB/YcsF/PxpA-like"/>
</dbReference>
<dbReference type="EMBL" id="AMEM01000005">
    <property type="protein sequence ID" value="EKX92417.1"/>
    <property type="molecule type" value="Genomic_DNA"/>
</dbReference>
<gene>
    <name evidence="1" type="primary">pxpA</name>
    <name evidence="2" type="ORF">HMPREF9997_00083</name>
</gene>
<dbReference type="InterPro" id="IPR011330">
    <property type="entry name" value="Glyco_hydro/deAcase_b/a-brl"/>
</dbReference>
<dbReference type="NCBIfam" id="NF003814">
    <property type="entry name" value="PRK05406.1-3"/>
    <property type="match status" value="1"/>
</dbReference>
<name>L1MMF9_9CORY</name>
<dbReference type="EC" id="3.5.2.9" evidence="1"/>
<dbReference type="GO" id="GO:0017168">
    <property type="term" value="F:5-oxoprolinase (ATP-hydrolyzing) activity"/>
    <property type="evidence" value="ECO:0007669"/>
    <property type="project" value="UniProtKB-UniRule"/>
</dbReference>
<evidence type="ECO:0000313" key="3">
    <source>
        <dbReference type="Proteomes" id="UP000010445"/>
    </source>
</evidence>
<comment type="function">
    <text evidence="1">Catalyzes the cleavage of 5-oxoproline to form L-glutamate coupled to the hydrolysis of ATP to ADP and inorganic phosphate.</text>
</comment>
<sequence length="262" mass="27429">MHTSPSGTSATPTIDLNSDLGESFGAWTIGNDSAVLDLVTSANIACGFHAGDPLVMIRTCDLAQKRGVRIGAHVGYRDLAGFGRRNMDYHPDDLRAETIYQIGALQAAARSVGAQVTYVKPHGALYNRIAHDKTQAMAVIEGILATDPTLKLMGLAGSPILDWASAEGLSTLAEAFADRAYNADGTLVSRSQPGAVHHDPDVVAGQAIAFATGAPITSIDGQELVVQADSLCVHGDNPEAISLSRRIIEQLGHVGVAVQVQP</sequence>
<dbReference type="SUPFAM" id="SSF88713">
    <property type="entry name" value="Glycoside hydrolase/deacetylase"/>
    <property type="match status" value="1"/>
</dbReference>
<dbReference type="eggNOG" id="COG1540">
    <property type="taxonomic scope" value="Bacteria"/>
</dbReference>
<comment type="subunit">
    <text evidence="1">Forms a complex composed of PxpA, PxpB and PxpC.</text>
</comment>
<dbReference type="PANTHER" id="PTHR30292">
    <property type="entry name" value="UNCHARACTERIZED PROTEIN YBGL-RELATED"/>
    <property type="match status" value="1"/>
</dbReference>
<accession>L1MMF9</accession>
<comment type="similarity">
    <text evidence="1">Belongs to the LamB/PxpA family.</text>
</comment>
<dbReference type="NCBIfam" id="NF003816">
    <property type="entry name" value="PRK05406.1-5"/>
    <property type="match status" value="1"/>
</dbReference>
<organism evidence="2 3">
    <name type="scientific">Corynebacterium durum F0235</name>
    <dbReference type="NCBI Taxonomy" id="1035195"/>
    <lineage>
        <taxon>Bacteria</taxon>
        <taxon>Bacillati</taxon>
        <taxon>Actinomycetota</taxon>
        <taxon>Actinomycetes</taxon>
        <taxon>Mycobacteriales</taxon>
        <taxon>Corynebacteriaceae</taxon>
        <taxon>Corynebacterium</taxon>
    </lineage>
</organism>
<keyword evidence="3" id="KW-1185">Reference proteome</keyword>
<dbReference type="Pfam" id="PF03746">
    <property type="entry name" value="LamB_YcsF"/>
    <property type="match status" value="1"/>
</dbReference>
<keyword evidence="1" id="KW-0378">Hydrolase</keyword>
<dbReference type="RefSeq" id="WP_006061780.1">
    <property type="nucleotide sequence ID" value="NZ_KB290821.1"/>
</dbReference>
<dbReference type="Gene3D" id="3.20.20.370">
    <property type="entry name" value="Glycoside hydrolase/deacetylase"/>
    <property type="match status" value="1"/>
</dbReference>
<dbReference type="HOGENOM" id="CLU_069535_0_0_11"/>
<comment type="catalytic activity">
    <reaction evidence="1">
        <text>5-oxo-L-proline + ATP + 2 H2O = L-glutamate + ADP + phosphate + H(+)</text>
        <dbReference type="Rhea" id="RHEA:10348"/>
        <dbReference type="ChEBI" id="CHEBI:15377"/>
        <dbReference type="ChEBI" id="CHEBI:15378"/>
        <dbReference type="ChEBI" id="CHEBI:29985"/>
        <dbReference type="ChEBI" id="CHEBI:30616"/>
        <dbReference type="ChEBI" id="CHEBI:43474"/>
        <dbReference type="ChEBI" id="CHEBI:58402"/>
        <dbReference type="ChEBI" id="CHEBI:456216"/>
        <dbReference type="EC" id="3.5.2.9"/>
    </reaction>
</comment>
<evidence type="ECO:0000313" key="2">
    <source>
        <dbReference type="EMBL" id="EKX92417.1"/>
    </source>
</evidence>
<comment type="caution">
    <text evidence="2">The sequence shown here is derived from an EMBL/GenBank/DDBJ whole genome shotgun (WGS) entry which is preliminary data.</text>
</comment>
<dbReference type="AlphaFoldDB" id="L1MMF9"/>
<dbReference type="GO" id="GO:0005524">
    <property type="term" value="F:ATP binding"/>
    <property type="evidence" value="ECO:0007669"/>
    <property type="project" value="UniProtKB-UniRule"/>
</dbReference>